<protein>
    <recommendedName>
        <fullName evidence="3">Golvesin/Xly CBD-like domain-containing protein</fullName>
    </recommendedName>
</protein>
<name>A0A2W2CZF2_9ACTN</name>
<feature type="region of interest" description="Disordered" evidence="1">
    <location>
        <begin position="1"/>
        <end position="34"/>
    </location>
</feature>
<dbReference type="Proteomes" id="UP000248627">
    <property type="component" value="Unassembled WGS sequence"/>
</dbReference>
<evidence type="ECO:0000256" key="1">
    <source>
        <dbReference type="SAM" id="MobiDB-lite"/>
    </source>
</evidence>
<dbReference type="SUPFAM" id="SSF53955">
    <property type="entry name" value="Lysozyme-like"/>
    <property type="match status" value="1"/>
</dbReference>
<evidence type="ECO:0000256" key="2">
    <source>
        <dbReference type="SAM" id="SignalP"/>
    </source>
</evidence>
<dbReference type="InterPro" id="IPR023346">
    <property type="entry name" value="Lysozyme-like_dom_sf"/>
</dbReference>
<dbReference type="InterPro" id="IPR033803">
    <property type="entry name" value="CBD-like_Golvesin-Xly"/>
</dbReference>
<keyword evidence="2" id="KW-0732">Signal</keyword>
<feature type="signal peptide" evidence="2">
    <location>
        <begin position="1"/>
        <end position="16"/>
    </location>
</feature>
<proteinExistence type="predicted"/>
<evidence type="ECO:0000259" key="3">
    <source>
        <dbReference type="Pfam" id="PF25275"/>
    </source>
</evidence>
<accession>A0A2W2CZF2</accession>
<evidence type="ECO:0000313" key="5">
    <source>
        <dbReference type="Proteomes" id="UP000248627"/>
    </source>
</evidence>
<feature type="domain" description="Golvesin/Xly CBD-like" evidence="3">
    <location>
        <begin position="886"/>
        <end position="981"/>
    </location>
</feature>
<dbReference type="EMBL" id="POTX01000034">
    <property type="protein sequence ID" value="PZF98794.1"/>
    <property type="molecule type" value="Genomic_DNA"/>
</dbReference>
<evidence type="ECO:0000313" key="4">
    <source>
        <dbReference type="EMBL" id="PZF98794.1"/>
    </source>
</evidence>
<sequence>MAAVLLATSTSGVAQAAPEPERQAPPGGPPAPAVAVPEQERTAVLGADWESSPDRAWVTTGDSVGFHILIADVADGYRWHTLASLAEPGFEADRWIGNACLTGSGRTLVVVYAPRTFTNKTDLFERGGFTATVDMRSGAVTKLPIQTSLAYYNPGCGLGEQALLTQLDGEKGRTRLVRVDTAARALRERIVVPGQLGAAVPTAQGIVAADNGALVRVASDGTRRVLAPAAGVPFKLAADADGGVVYLEQVGRDRAAVRRTSVPVAAKQGVQSARGTVSTLATGGLTEFDVTSGRGGRVQVTGAAQERGTGLGSVSVLAVPKGSRISTHGRLAVSSVGPAARPDPARPEQGVAAEQPLAIAAEAVGSGQPLVFAAEPAEGIQGGQGPNAGMAASPALGVGAAKEGARIAAGDPNDPADFADRYCSVPRNDPRNQAMQPKPRQVEWAVDQAVRNVLTVNRPANWKNLGMPAYTPQGMFPPRTLNGGGYVPAQIMLGIAAQESNLWQAARFAVPGVTANPLIGNYFGVDIYNSTPADDWTIKWSDADCGYGVTQVTDGMRLAGRTKPGETALPYDQQRAVALDFAANVAAGLRILQDKWNQTRGAGLTINNGDVSKIENWFYAVWAYNSGFYPASEAAANNGAWGVGWANNPVNPTYPANRTAFLDVTYQDAAHPQDWPYPEKVMGWAGHPVEVLESPGTLVAGYRAAWWNGDTMTAPINRSRVKPPVTQFCDATNNCEPGKSYLPNDPEVIGAPAGPCAHKSAAGKYDLKCWYNKASTWKTDCSYSCGNELLRFDPGYVYQEDGTAYAPRCTLDGLPSNAQIVDDVPDGTPSVRPGCGRPWTNAGTFRFSYKADSAGQYPGKIDTHQIGGGFGGHFWFTHTRTAADEGGKLEVNATWKLNASRNGPMAVYVALPDHGAHTKFAKYVIKTARGDRTRVVRQPGNGNRWVSLGAFMFNGVPEVTLSSVTPDGNGTQDVAFDAMAFVPITGTFREESIEAVAVFDENQNIDTQPPSSWLGGPLASREKLYNWALDETKTILDLPNCAPGAGGWCHPASVRTYASNWRSEVLAAGTDPVNHPAGKSIARWIGFAQPYTDRPTSSARPAFFDDDNRHKGRTKATVSFVVDSAGKIVAGSEYTEYEHRTGHTHLPKFVTDLFVAIETGYGIRRPDLSYQTKDLNAHNGVSTNVNPLTNGGVLPGRAYAYAGKAAVAVDANGNPSTTNATCVRALFTSGGSVGYRPMLGEDGPAEEMRDYLDRLGAAELIRPLVEDVYHMFFNDGFFAGLSASPFVIAPPIWQELNFRACADGTIRANSNIPILRASWMPDQYLYRNGQSMTITGGNSTSNQPVLRGDFQSFSNAPDPGETVPFWANPFGWCLPLTDRSGNPWNMSGLSLLPPQPAGYNPSSANFCVDHNLVGDPAHSS</sequence>
<dbReference type="OrthoDB" id="5503950at2"/>
<organism evidence="4 5">
    <name type="scientific">Micromonospora endophytica</name>
    <dbReference type="NCBI Taxonomy" id="515350"/>
    <lineage>
        <taxon>Bacteria</taxon>
        <taxon>Bacillati</taxon>
        <taxon>Actinomycetota</taxon>
        <taxon>Actinomycetes</taxon>
        <taxon>Micromonosporales</taxon>
        <taxon>Micromonosporaceae</taxon>
        <taxon>Micromonospora</taxon>
    </lineage>
</organism>
<reference evidence="4 5" key="1">
    <citation type="submission" date="2018-01" db="EMBL/GenBank/DDBJ databases">
        <title>Draft genome sequence of Jishengella endophytica.</title>
        <authorList>
            <person name="Sahin N."/>
            <person name="Ay H."/>
            <person name="Saygin H."/>
        </authorList>
    </citation>
    <scope>NUCLEOTIDE SEQUENCE [LARGE SCALE GENOMIC DNA]</scope>
    <source>
        <strain evidence="4 5">DSM 45430</strain>
    </source>
</reference>
<feature type="chain" id="PRO_5016012184" description="Golvesin/Xly CBD-like domain-containing protein" evidence="2">
    <location>
        <begin position="17"/>
        <end position="1420"/>
    </location>
</feature>
<gene>
    <name evidence="4" type="ORF">C1I93_07930</name>
</gene>
<keyword evidence="5" id="KW-1185">Reference proteome</keyword>
<comment type="caution">
    <text evidence="4">The sequence shown here is derived from an EMBL/GenBank/DDBJ whole genome shotgun (WGS) entry which is preliminary data.</text>
</comment>
<dbReference type="Pfam" id="PF25275">
    <property type="entry name" value="Golvesin_C"/>
    <property type="match status" value="1"/>
</dbReference>